<dbReference type="PROSITE" id="PS00125">
    <property type="entry name" value="SER_THR_PHOSPHATASE"/>
    <property type="match status" value="1"/>
</dbReference>
<proteinExistence type="inferred from homology"/>
<evidence type="ECO:0000259" key="6">
    <source>
        <dbReference type="PROSITE" id="PS00125"/>
    </source>
</evidence>
<name>E1ZJ38_CHLVA</name>
<dbReference type="PRINTS" id="PR00114">
    <property type="entry name" value="STPHPHTASE"/>
</dbReference>
<dbReference type="RefSeq" id="XP_005846371.1">
    <property type="nucleotide sequence ID" value="XM_005846309.1"/>
</dbReference>
<dbReference type="Proteomes" id="UP000008141">
    <property type="component" value="Unassembled WGS sequence"/>
</dbReference>
<reference evidence="7 8" key="1">
    <citation type="journal article" date="2010" name="Plant Cell">
        <title>The Chlorella variabilis NC64A genome reveals adaptation to photosymbiosis, coevolution with viruses, and cryptic sex.</title>
        <authorList>
            <person name="Blanc G."/>
            <person name="Duncan G."/>
            <person name="Agarkova I."/>
            <person name="Borodovsky M."/>
            <person name="Gurnon J."/>
            <person name="Kuo A."/>
            <person name="Lindquist E."/>
            <person name="Lucas S."/>
            <person name="Pangilinan J."/>
            <person name="Polle J."/>
            <person name="Salamov A."/>
            <person name="Terry A."/>
            <person name="Yamada T."/>
            <person name="Dunigan D.D."/>
            <person name="Grigoriev I.V."/>
            <person name="Claverie J.M."/>
            <person name="Van Etten J.L."/>
        </authorList>
    </citation>
    <scope>NUCLEOTIDE SEQUENCE [LARGE SCALE GENOMIC DNA]</scope>
    <source>
        <strain evidence="7 8">NC64A</strain>
    </source>
</reference>
<dbReference type="STRING" id="554065.E1ZJ38"/>
<dbReference type="InterPro" id="IPR006186">
    <property type="entry name" value="Ser/Thr-sp_prot-phosphatase"/>
</dbReference>
<dbReference type="Pfam" id="PF16891">
    <property type="entry name" value="STPPase_N"/>
    <property type="match status" value="1"/>
</dbReference>
<sequence length="344" mass="37969">MLDWLLGLGGSPKIRPKHLQDIVEQLLSQQRPGSGEQPFPLNERELKRLCGAAKEVLLKDPSLVELRTDAQVVVVGDLHGQYQDLQRIFERLGRPGSDPKVWVFLGDYIDGVRRGMRGWPMGLEIVATLLALKLRHPTQVFMLRGNHECSEITVLFGFCGECQRRSTLAVWEAVMQVFDALPLAAQLNGSVFLCHGGISPHLKRPQDINEIRRPLDVNPNGEGLLCDLLWADPSANISGWCPNPRGVSYVFGLDVAQRWMRDNGLRAIVRAHMVQQTGFEVLGNNEVMTVFSAADYRESGGWPGLALDVGPVGTGAGVKALAASQPCWMFWSTGWLPGCAGWRG</sequence>
<dbReference type="Gene3D" id="3.60.21.10">
    <property type="match status" value="1"/>
</dbReference>
<dbReference type="EC" id="3.1.3.16" evidence="5"/>
<gene>
    <name evidence="7" type="ORF">CHLNCDRAFT_24970</name>
</gene>
<dbReference type="InterPro" id="IPR031675">
    <property type="entry name" value="STPPase_N"/>
</dbReference>
<dbReference type="InterPro" id="IPR029052">
    <property type="entry name" value="Metallo-depent_PP-like"/>
</dbReference>
<keyword evidence="2 5" id="KW-0378">Hydrolase</keyword>
<evidence type="ECO:0000256" key="2">
    <source>
        <dbReference type="ARBA" id="ARBA00022801"/>
    </source>
</evidence>
<dbReference type="SUPFAM" id="SSF56300">
    <property type="entry name" value="Metallo-dependent phosphatases"/>
    <property type="match status" value="1"/>
</dbReference>
<dbReference type="PANTHER" id="PTHR11668:SF496">
    <property type="entry name" value="SERINE_THREONINE-PROTEIN PHOSPHATASE"/>
    <property type="match status" value="1"/>
</dbReference>
<dbReference type="GO" id="GO:0046872">
    <property type="term" value="F:metal ion binding"/>
    <property type="evidence" value="ECO:0007669"/>
    <property type="project" value="UniProtKB-KW"/>
</dbReference>
<dbReference type="PANTHER" id="PTHR11668">
    <property type="entry name" value="SERINE/THREONINE PROTEIN PHOSPHATASE"/>
    <property type="match status" value="1"/>
</dbReference>
<evidence type="ECO:0000256" key="4">
    <source>
        <dbReference type="ARBA" id="ARBA00023211"/>
    </source>
</evidence>
<evidence type="ECO:0000256" key="5">
    <source>
        <dbReference type="RuleBase" id="RU004273"/>
    </source>
</evidence>
<organism evidence="8">
    <name type="scientific">Chlorella variabilis</name>
    <name type="common">Green alga</name>
    <dbReference type="NCBI Taxonomy" id="554065"/>
    <lineage>
        <taxon>Eukaryota</taxon>
        <taxon>Viridiplantae</taxon>
        <taxon>Chlorophyta</taxon>
        <taxon>core chlorophytes</taxon>
        <taxon>Trebouxiophyceae</taxon>
        <taxon>Chlorellales</taxon>
        <taxon>Chlorellaceae</taxon>
        <taxon>Chlorella clade</taxon>
        <taxon>Chlorella</taxon>
    </lineage>
</organism>
<dbReference type="InParanoid" id="E1ZJ38"/>
<dbReference type="EMBL" id="GL433848">
    <property type="protein sequence ID" value="EFN54269.1"/>
    <property type="molecule type" value="Genomic_DNA"/>
</dbReference>
<evidence type="ECO:0000313" key="8">
    <source>
        <dbReference type="Proteomes" id="UP000008141"/>
    </source>
</evidence>
<dbReference type="eggNOG" id="KOG0374">
    <property type="taxonomic scope" value="Eukaryota"/>
</dbReference>
<evidence type="ECO:0000256" key="3">
    <source>
        <dbReference type="ARBA" id="ARBA00022912"/>
    </source>
</evidence>
<protein>
    <recommendedName>
        <fullName evidence="5">Serine/threonine-protein phosphatase</fullName>
        <ecNumber evidence="5">3.1.3.16</ecNumber>
    </recommendedName>
</protein>
<dbReference type="SMART" id="SM00156">
    <property type="entry name" value="PP2Ac"/>
    <property type="match status" value="1"/>
</dbReference>
<dbReference type="GO" id="GO:0005737">
    <property type="term" value="C:cytoplasm"/>
    <property type="evidence" value="ECO:0007669"/>
    <property type="project" value="TreeGrafter"/>
</dbReference>
<dbReference type="OrthoDB" id="2192794at2759"/>
<dbReference type="InterPro" id="IPR004843">
    <property type="entry name" value="Calcineurin-like_PHP"/>
</dbReference>
<dbReference type="GeneID" id="17353700"/>
<dbReference type="AlphaFoldDB" id="E1ZJ38"/>
<keyword evidence="4" id="KW-0464">Manganese</keyword>
<dbReference type="GO" id="GO:0005634">
    <property type="term" value="C:nucleus"/>
    <property type="evidence" value="ECO:0007669"/>
    <property type="project" value="TreeGrafter"/>
</dbReference>
<accession>E1ZJ38</accession>
<comment type="catalytic activity">
    <reaction evidence="5">
        <text>O-phospho-L-threonyl-[protein] + H2O = L-threonyl-[protein] + phosphate</text>
        <dbReference type="Rhea" id="RHEA:47004"/>
        <dbReference type="Rhea" id="RHEA-COMP:11060"/>
        <dbReference type="Rhea" id="RHEA-COMP:11605"/>
        <dbReference type="ChEBI" id="CHEBI:15377"/>
        <dbReference type="ChEBI" id="CHEBI:30013"/>
        <dbReference type="ChEBI" id="CHEBI:43474"/>
        <dbReference type="ChEBI" id="CHEBI:61977"/>
        <dbReference type="EC" id="3.1.3.16"/>
    </reaction>
</comment>
<dbReference type="KEGG" id="cvr:CHLNCDRAFT_24970"/>
<comment type="similarity">
    <text evidence="5">Belongs to the PPP phosphatase family.</text>
</comment>
<keyword evidence="8" id="KW-1185">Reference proteome</keyword>
<evidence type="ECO:0000256" key="1">
    <source>
        <dbReference type="ARBA" id="ARBA00022723"/>
    </source>
</evidence>
<evidence type="ECO:0000313" key="7">
    <source>
        <dbReference type="EMBL" id="EFN54269.1"/>
    </source>
</evidence>
<keyword evidence="1" id="KW-0479">Metal-binding</keyword>
<keyword evidence="3" id="KW-0904">Protein phosphatase</keyword>
<dbReference type="Pfam" id="PF00149">
    <property type="entry name" value="Metallophos"/>
    <property type="match status" value="1"/>
</dbReference>
<dbReference type="GO" id="GO:0004722">
    <property type="term" value="F:protein serine/threonine phosphatase activity"/>
    <property type="evidence" value="ECO:0007669"/>
    <property type="project" value="UniProtKB-EC"/>
</dbReference>
<dbReference type="InterPro" id="IPR050341">
    <property type="entry name" value="PP1_catalytic_subunit"/>
</dbReference>
<feature type="domain" description="Serine/threonine specific protein phosphatases" evidence="6">
    <location>
        <begin position="143"/>
        <end position="148"/>
    </location>
</feature>